<reference evidence="1 2" key="1">
    <citation type="submission" date="2019-10" db="EMBL/GenBank/DDBJ databases">
        <title>Three novel species isolated from a subtropical stream in China.</title>
        <authorList>
            <person name="Lu H."/>
        </authorList>
    </citation>
    <scope>NUCLEOTIDE SEQUENCE [LARGE SCALE GENOMIC DNA]</scope>
    <source>
        <strain evidence="1 2">FT13W</strain>
    </source>
</reference>
<organism evidence="1 2">
    <name type="scientific">Janthinobacterium violaceinigrum</name>
    <dbReference type="NCBI Taxonomy" id="2654252"/>
    <lineage>
        <taxon>Bacteria</taxon>
        <taxon>Pseudomonadati</taxon>
        <taxon>Pseudomonadota</taxon>
        <taxon>Betaproteobacteria</taxon>
        <taxon>Burkholderiales</taxon>
        <taxon>Oxalobacteraceae</taxon>
        <taxon>Janthinobacterium</taxon>
    </lineage>
</organism>
<evidence type="ECO:0000313" key="2">
    <source>
        <dbReference type="Proteomes" id="UP000468717"/>
    </source>
</evidence>
<name>A0A6I1HTX1_9BURK</name>
<dbReference type="InterPro" id="IPR007801">
    <property type="entry name" value="MbnB/TglH/ChrH"/>
</dbReference>
<dbReference type="EMBL" id="WFLI01000038">
    <property type="protein sequence ID" value="KAB8061300.1"/>
    <property type="molecule type" value="Genomic_DNA"/>
</dbReference>
<keyword evidence="2" id="KW-1185">Reference proteome</keyword>
<dbReference type="PANTHER" id="PTHR42194">
    <property type="entry name" value="UPF0276 PROTEIN HI_1600"/>
    <property type="match status" value="1"/>
</dbReference>
<dbReference type="InterPro" id="IPR036237">
    <property type="entry name" value="Xyl_isomerase-like_sf"/>
</dbReference>
<accession>A0A6I1HTX1</accession>
<dbReference type="Gene3D" id="3.20.20.150">
    <property type="entry name" value="Divalent-metal-dependent TIM barrel enzymes"/>
    <property type="match status" value="1"/>
</dbReference>
<evidence type="ECO:0000313" key="1">
    <source>
        <dbReference type="EMBL" id="KAB8061300.1"/>
    </source>
</evidence>
<dbReference type="SUPFAM" id="SSF51658">
    <property type="entry name" value="Xylose isomerase-like"/>
    <property type="match status" value="1"/>
</dbReference>
<comment type="caution">
    <text evidence="1">The sequence shown here is derived from an EMBL/GenBank/DDBJ whole genome shotgun (WGS) entry which is preliminary data.</text>
</comment>
<dbReference type="AlphaFoldDB" id="A0A6I1HTX1"/>
<protein>
    <submittedName>
        <fullName evidence="1">DUF692 family protein</fullName>
    </submittedName>
</protein>
<gene>
    <name evidence="1" type="ORF">GCN75_23775</name>
</gene>
<proteinExistence type="predicted"/>
<sequence length="334" mass="35125">MSPSCTRWPGTTRAAIRRPAARATRAAARRATAADLPAAAAAAVAAVAAAVAADKESARDRVGLGWRGELAAGILSNLAHIDVLEVIADDYYHAPRAGIAALCSLARQVPVSLHGVGMGLASSIPADPRRLHAMARLMQTVQAESWSEHLSFVRAGGVEIGHLAAPPRTPHSAAGAIANIALATRLVGSAPLMENIATLVRPPASTLDEAAWLTHILDGAQVPLLLDLHNLYANAVNFGEAPEQLLLRLPLDRVAAVHLSGGHWVDAPGGGQRLLDDHLHDVPPAVFDLLTLLARHAPQPLTVIVERDGNYPSFEHVLDQLELAHAALRAGRRA</sequence>
<dbReference type="NCBIfam" id="NF003818">
    <property type="entry name" value="PRK05409.1"/>
    <property type="match status" value="1"/>
</dbReference>
<dbReference type="Pfam" id="PF05114">
    <property type="entry name" value="MbnB_TglH_ChrH"/>
    <property type="match status" value="1"/>
</dbReference>
<dbReference type="PANTHER" id="PTHR42194:SF1">
    <property type="entry name" value="UPF0276 PROTEIN HI_1600"/>
    <property type="match status" value="1"/>
</dbReference>
<dbReference type="Proteomes" id="UP000468717">
    <property type="component" value="Unassembled WGS sequence"/>
</dbReference>